<dbReference type="InParanoid" id="I7LU19"/>
<dbReference type="HOGENOM" id="CLU_451642_0_0_1"/>
<organism evidence="3 4">
    <name type="scientific">Tetrahymena thermophila (strain SB210)</name>
    <dbReference type="NCBI Taxonomy" id="312017"/>
    <lineage>
        <taxon>Eukaryota</taxon>
        <taxon>Sar</taxon>
        <taxon>Alveolata</taxon>
        <taxon>Ciliophora</taxon>
        <taxon>Intramacronucleata</taxon>
        <taxon>Oligohymenophorea</taxon>
        <taxon>Hymenostomatida</taxon>
        <taxon>Tetrahymenina</taxon>
        <taxon>Tetrahymenidae</taxon>
        <taxon>Tetrahymena</taxon>
    </lineage>
</organism>
<keyword evidence="4" id="KW-1185">Reference proteome</keyword>
<reference evidence="4" key="1">
    <citation type="journal article" date="2006" name="PLoS Biol.">
        <title>Macronuclear genome sequence of the ciliate Tetrahymena thermophila, a model eukaryote.</title>
        <authorList>
            <person name="Eisen J.A."/>
            <person name="Coyne R.S."/>
            <person name="Wu M."/>
            <person name="Wu D."/>
            <person name="Thiagarajan M."/>
            <person name="Wortman J.R."/>
            <person name="Badger J.H."/>
            <person name="Ren Q."/>
            <person name="Amedeo P."/>
            <person name="Jones K.M."/>
            <person name="Tallon L.J."/>
            <person name="Delcher A.L."/>
            <person name="Salzberg S.L."/>
            <person name="Silva J.C."/>
            <person name="Haas B.J."/>
            <person name="Majoros W.H."/>
            <person name="Farzad M."/>
            <person name="Carlton J.M."/>
            <person name="Smith R.K. Jr."/>
            <person name="Garg J."/>
            <person name="Pearlman R.E."/>
            <person name="Karrer K.M."/>
            <person name="Sun L."/>
            <person name="Manning G."/>
            <person name="Elde N.C."/>
            <person name="Turkewitz A.P."/>
            <person name="Asai D.J."/>
            <person name="Wilkes D.E."/>
            <person name="Wang Y."/>
            <person name="Cai H."/>
            <person name="Collins K."/>
            <person name="Stewart B.A."/>
            <person name="Lee S.R."/>
            <person name="Wilamowska K."/>
            <person name="Weinberg Z."/>
            <person name="Ruzzo W.L."/>
            <person name="Wloga D."/>
            <person name="Gaertig J."/>
            <person name="Frankel J."/>
            <person name="Tsao C.-C."/>
            <person name="Gorovsky M.A."/>
            <person name="Keeling P.J."/>
            <person name="Waller R.F."/>
            <person name="Patron N.J."/>
            <person name="Cherry J.M."/>
            <person name="Stover N.A."/>
            <person name="Krieger C.J."/>
            <person name="del Toro C."/>
            <person name="Ryder H.F."/>
            <person name="Williamson S.C."/>
            <person name="Barbeau R.A."/>
            <person name="Hamilton E.P."/>
            <person name="Orias E."/>
        </authorList>
    </citation>
    <scope>NUCLEOTIDE SEQUENCE [LARGE SCALE GENOMIC DNA]</scope>
    <source>
        <strain evidence="4">SB210</strain>
    </source>
</reference>
<sequence>MRNNNSRSSFGMNDYYDSSNINHNTNVQKTPPKSLVNLRGGNVKLNPAQTSQSSGALKPPKMIVESDKENYQRYGPPLSPNRAKFDVDQFSQLNSNFLDLNSMNLEQINDELDNNMNSMIILMNRRKSLIQVKRKRMLLEFDEKKEFMKRMNVPQLHQELVNLNSETDNQYLQNLLNNTNTAPKMQRIIQNIANDINPEAQDRKKLELSRSSDFWNTNKSFENEIDSLLTKLRFFDSELEKSNIEIQEVCKKLDTIEDNIRDLLLQKSEDHVKRAEPLFQHKQNQHNLLKQLLVQRNKIKDEKIQVIYAIIKLLSELKALRSERLGDLNGVFGIEDVDDSSTKINYYIDFVDQLENLAKIKEAMVDLENVEDELIKDIDTCSRESEAMFSEFVKKSSDEAKFFADFGDNLAKRIGMNAAIEYFLAYSNLTGIDNLDIKDILKKFKDNIVFLKPLIEEDQAIRQGLKKTSDTIDTFANILRAIENEKERRKELLRMLENCQKLKDEEEHKNELIREIELEITKKKQQKSHLEEDLENILGDADLEQYKKLGNLLKQHEHGLQQLYNSQNNIIGETNTIQKEFLRQMDQIKNDYDDIIKEILPNNIMSTLDFKNGKDIRQVKNYLKKTFKRLGITFEDQSV</sequence>
<protein>
    <submittedName>
        <fullName evidence="3">Uncharacterized protein</fullName>
    </submittedName>
</protein>
<dbReference type="OrthoDB" id="295121at2759"/>
<dbReference type="GeneID" id="7827873"/>
<dbReference type="OMA" id="LLHDYDQ"/>
<keyword evidence="1" id="KW-0175">Coiled coil</keyword>
<dbReference type="Proteomes" id="UP000009168">
    <property type="component" value="Unassembled WGS sequence"/>
</dbReference>
<dbReference type="KEGG" id="tet:TTHERM_00370700"/>
<evidence type="ECO:0000313" key="3">
    <source>
        <dbReference type="EMBL" id="EAR89255.2"/>
    </source>
</evidence>
<evidence type="ECO:0000256" key="2">
    <source>
        <dbReference type="SAM" id="MobiDB-lite"/>
    </source>
</evidence>
<dbReference type="EMBL" id="GG662821">
    <property type="protein sequence ID" value="EAR89255.2"/>
    <property type="molecule type" value="Genomic_DNA"/>
</dbReference>
<dbReference type="eggNOG" id="ENOG502SKZW">
    <property type="taxonomic scope" value="Eukaryota"/>
</dbReference>
<evidence type="ECO:0000256" key="1">
    <source>
        <dbReference type="SAM" id="Coils"/>
    </source>
</evidence>
<dbReference type="RefSeq" id="XP_001009500.2">
    <property type="nucleotide sequence ID" value="XM_001009500.3"/>
</dbReference>
<accession>I7LU19</accession>
<name>I7LU19_TETTS</name>
<feature type="region of interest" description="Disordered" evidence="2">
    <location>
        <begin position="1"/>
        <end position="34"/>
    </location>
</feature>
<proteinExistence type="predicted"/>
<gene>
    <name evidence="3" type="ORF">TTHERM_00370700</name>
</gene>
<feature type="coiled-coil region" evidence="1">
    <location>
        <begin position="479"/>
        <end position="540"/>
    </location>
</feature>
<evidence type="ECO:0000313" key="4">
    <source>
        <dbReference type="Proteomes" id="UP000009168"/>
    </source>
</evidence>
<dbReference type="AlphaFoldDB" id="I7LU19"/>
<feature type="compositionally biased region" description="Polar residues" evidence="2">
    <location>
        <begin position="1"/>
        <end position="31"/>
    </location>
</feature>
<dbReference type="STRING" id="312017.I7LU19"/>
<feature type="coiled-coil region" evidence="1">
    <location>
        <begin position="239"/>
        <end position="266"/>
    </location>
</feature>